<dbReference type="Proteomes" id="UP000033099">
    <property type="component" value="Chromosome"/>
</dbReference>
<evidence type="ECO:0000256" key="1">
    <source>
        <dbReference type="SAM" id="Phobius"/>
    </source>
</evidence>
<feature type="transmembrane region" description="Helical" evidence="1">
    <location>
        <begin position="19"/>
        <end position="40"/>
    </location>
</feature>
<keyword evidence="1" id="KW-0812">Transmembrane</keyword>
<accession>A0AAU8U093</accession>
<keyword evidence="1" id="KW-0472">Membrane</keyword>
<keyword evidence="1" id="KW-1133">Transmembrane helix</keyword>
<evidence type="ECO:0000313" key="3">
    <source>
        <dbReference type="Proteomes" id="UP000033099"/>
    </source>
</evidence>
<dbReference type="EMBL" id="CP011117">
    <property type="protein sequence ID" value="AKA84865.1"/>
    <property type="molecule type" value="Genomic_DNA"/>
</dbReference>
<reference evidence="2 3" key="1">
    <citation type="journal article" date="2015" name="Genome Announc.">
        <title>Complete Genome Sequence of Biocontrol Strain Pseudomonas fluorescens LBUM223.</title>
        <authorList>
            <person name="Roquigny R."/>
            <person name="Arseneault T."/>
            <person name="Gadkar V.J."/>
            <person name="Novinscak A."/>
            <person name="Joly D.L."/>
            <person name="Filion M."/>
        </authorList>
    </citation>
    <scope>NUCLEOTIDE SEQUENCE [LARGE SCALE GENOMIC DNA]</scope>
    <source>
        <strain evidence="2 3">LBUM223</strain>
    </source>
</reference>
<sequence>MGQGEGGVMRLFDLIPAQFRIAVVGGLLLMVAAGSAALAWTAQKWRYGSVLERQARLQADTLNEISQASAALQRSEQDKRLALELRLQNKDETHYKELTDEQIKQARLRDRLATADLRLSVVLAATETTGSCSVPTTTATGRVVHGATRAQLDPAHAQRIIGVTDAGDRGLIALRACQAYAKEVSTPK</sequence>
<protein>
    <recommendedName>
        <fullName evidence="4">Lysis protein</fullName>
    </recommendedName>
</protein>
<evidence type="ECO:0000313" key="2">
    <source>
        <dbReference type="EMBL" id="AKA84865.1"/>
    </source>
</evidence>
<organism evidence="2 3">
    <name type="scientific">Pseudomonas synxantha</name>
    <dbReference type="NCBI Taxonomy" id="47883"/>
    <lineage>
        <taxon>Bacteria</taxon>
        <taxon>Pseudomonadati</taxon>
        <taxon>Pseudomonadota</taxon>
        <taxon>Gammaproteobacteria</taxon>
        <taxon>Pseudomonadales</taxon>
        <taxon>Pseudomonadaceae</taxon>
        <taxon>Pseudomonas</taxon>
    </lineage>
</organism>
<name>A0AAU8U093_9PSED</name>
<dbReference type="AlphaFoldDB" id="A0AAU8U093"/>
<dbReference type="KEGG" id="pfb:VO64_4319"/>
<proteinExistence type="predicted"/>
<gene>
    <name evidence="2" type="ORF">VO64_4319</name>
</gene>
<evidence type="ECO:0008006" key="4">
    <source>
        <dbReference type="Google" id="ProtNLM"/>
    </source>
</evidence>